<proteinExistence type="predicted"/>
<keyword evidence="2" id="KW-0067">ATP-binding</keyword>
<dbReference type="SUPFAM" id="SSF56801">
    <property type="entry name" value="Acetyl-CoA synthetase-like"/>
    <property type="match status" value="1"/>
</dbReference>
<dbReference type="OrthoDB" id="9765680at2"/>
<dbReference type="RefSeq" id="WP_094237447.1">
    <property type="nucleotide sequence ID" value="NZ_CP022657.1"/>
</dbReference>
<dbReference type="PANTHER" id="PTHR43272">
    <property type="entry name" value="LONG-CHAIN-FATTY-ACID--COA LIGASE"/>
    <property type="match status" value="1"/>
</dbReference>
<dbReference type="KEGG" id="tab:CIG75_15540"/>
<evidence type="ECO:0000259" key="3">
    <source>
        <dbReference type="Pfam" id="PF00501"/>
    </source>
</evidence>
<dbReference type="GO" id="GO:0016020">
    <property type="term" value="C:membrane"/>
    <property type="evidence" value="ECO:0007669"/>
    <property type="project" value="TreeGrafter"/>
</dbReference>
<sequence length="595" mass="65852">MASLPALLYETVSSFHNRDALIWKDEGSWHRMTYGVFWQRIQSLAYGLQQLGIKPQCKVALLSENRPAWTIADFAILSCGAITVPIYPTLTAAQIGYILDNGDVEIVLVENAELAAKVRAFATDKLRYIILIDETAIENNSNILSYSDVMETGYEMLQSQGPLSTWEQVDGEAIATICYTSGTTGPPKGVMLTHQNLLSNIVQTSRYIPIEPSDVTLSHLPLSHIFERTCGQFLILLTGAAISYAEEIGTVAQNIVEVQPTLLLSVPRFYEKVYTNVMKTVQESSPFKRWLFGIALRSGIKHAERPTFLTSLLHPLYDRLVYTKIRDKMGGKLRLLVSGGAALSPYLAEFLHAIGVPVSEGYGLTETSPVISTNPVSDIRIGTVGRPIPGLDLKLAADGEILVKGAGIMSGYYKDPNATAAAFDEDGWFCTGDIGHLQDGYLKIVERKKNILVLTTGKNVAPFPVESAMSRSPYIAQAVLFGDRRKYVTTLLVPDFVALQAWAAQHDLPSGMPKLLSSQAVIDLYQNEIERTLREFAPFEIPKKFVLLPRDLTLEEGELTPSLKVRIHVLQQKYQAEIDSMYEESEKIADNLATM</sequence>
<evidence type="ECO:0000313" key="4">
    <source>
        <dbReference type="EMBL" id="ASS76214.1"/>
    </source>
</evidence>
<dbReference type="InterPro" id="IPR042099">
    <property type="entry name" value="ANL_N_sf"/>
</dbReference>
<dbReference type="GO" id="GO:0005524">
    <property type="term" value="F:ATP binding"/>
    <property type="evidence" value="ECO:0007669"/>
    <property type="project" value="UniProtKB-KW"/>
</dbReference>
<feature type="domain" description="AMP-dependent synthetase/ligase" evidence="3">
    <location>
        <begin position="10"/>
        <end position="413"/>
    </location>
</feature>
<dbReference type="Pfam" id="PF23562">
    <property type="entry name" value="AMP-binding_C_3"/>
    <property type="match status" value="1"/>
</dbReference>
<evidence type="ECO:0000256" key="1">
    <source>
        <dbReference type="ARBA" id="ARBA00022741"/>
    </source>
</evidence>
<dbReference type="AlphaFoldDB" id="A0A223D4C4"/>
<protein>
    <recommendedName>
        <fullName evidence="3">AMP-dependent synthetase/ligase domain-containing protein</fullName>
    </recommendedName>
</protein>
<dbReference type="Gene3D" id="3.40.50.12780">
    <property type="entry name" value="N-terminal domain of ligase-like"/>
    <property type="match status" value="1"/>
</dbReference>
<dbReference type="CDD" id="cd05907">
    <property type="entry name" value="VL_LC_FACS_like"/>
    <property type="match status" value="1"/>
</dbReference>
<dbReference type="Pfam" id="PF00501">
    <property type="entry name" value="AMP-binding"/>
    <property type="match status" value="1"/>
</dbReference>
<gene>
    <name evidence="4" type="ORF">CIG75_15540</name>
</gene>
<dbReference type="InterPro" id="IPR000873">
    <property type="entry name" value="AMP-dep_synth/lig_dom"/>
</dbReference>
<evidence type="ECO:0000313" key="5">
    <source>
        <dbReference type="Proteomes" id="UP000214688"/>
    </source>
</evidence>
<dbReference type="PANTHER" id="PTHR43272:SF33">
    <property type="entry name" value="AMP-BINDING DOMAIN-CONTAINING PROTEIN-RELATED"/>
    <property type="match status" value="1"/>
</dbReference>
<organism evidence="4 5">
    <name type="scientific">Tumebacillus algifaecis</name>
    <dbReference type="NCBI Taxonomy" id="1214604"/>
    <lineage>
        <taxon>Bacteria</taxon>
        <taxon>Bacillati</taxon>
        <taxon>Bacillota</taxon>
        <taxon>Bacilli</taxon>
        <taxon>Bacillales</taxon>
        <taxon>Alicyclobacillaceae</taxon>
        <taxon>Tumebacillus</taxon>
    </lineage>
</organism>
<dbReference type="PROSITE" id="PS00455">
    <property type="entry name" value="AMP_BINDING"/>
    <property type="match status" value="1"/>
</dbReference>
<dbReference type="Proteomes" id="UP000214688">
    <property type="component" value="Chromosome"/>
</dbReference>
<name>A0A223D4C4_9BACL</name>
<keyword evidence="5" id="KW-1185">Reference proteome</keyword>
<dbReference type="EMBL" id="CP022657">
    <property type="protein sequence ID" value="ASS76214.1"/>
    <property type="molecule type" value="Genomic_DNA"/>
</dbReference>
<reference evidence="4 5" key="1">
    <citation type="journal article" date="2015" name="Int. J. Syst. Evol. Microbiol.">
        <title>Tumebacillus algifaecis sp. nov., isolated from decomposing algal scum.</title>
        <authorList>
            <person name="Wu Y.F."/>
            <person name="Zhang B."/>
            <person name="Xing P."/>
            <person name="Wu Q.L."/>
            <person name="Liu S.J."/>
        </authorList>
    </citation>
    <scope>NUCLEOTIDE SEQUENCE [LARGE SCALE GENOMIC DNA]</scope>
    <source>
        <strain evidence="4 5">THMBR28</strain>
    </source>
</reference>
<dbReference type="InterPro" id="IPR020845">
    <property type="entry name" value="AMP-binding_CS"/>
</dbReference>
<evidence type="ECO:0000256" key="2">
    <source>
        <dbReference type="ARBA" id="ARBA00022840"/>
    </source>
</evidence>
<dbReference type="GO" id="GO:0004467">
    <property type="term" value="F:long-chain fatty acid-CoA ligase activity"/>
    <property type="evidence" value="ECO:0007669"/>
    <property type="project" value="TreeGrafter"/>
</dbReference>
<accession>A0A223D4C4</accession>
<keyword evidence="1" id="KW-0547">Nucleotide-binding</keyword>